<evidence type="ECO:0000313" key="2">
    <source>
        <dbReference type="Proteomes" id="UP000299102"/>
    </source>
</evidence>
<sequence length="173" mass="20676">MRVHTLKFNMKIVGMRKASKFAPGRGCVKKITGRSRAHAVEGASAMTRCRGRWLVPTRQLLPRMSRDQSIRKFERSNVTGIEIMACSVISRYESLRDQRDRYQRLCGCSVISRYKNLRDQRDRYRDYGLQRDQSIRKFEIQRDRYRVMAYSVISRYKNLRDQRDRYRDYGFAA</sequence>
<keyword evidence="2" id="KW-1185">Reference proteome</keyword>
<name>A0A4C1U2U6_EUMVA</name>
<dbReference type="Proteomes" id="UP000299102">
    <property type="component" value="Unassembled WGS sequence"/>
</dbReference>
<evidence type="ECO:0000313" key="1">
    <source>
        <dbReference type="EMBL" id="GBP20467.1"/>
    </source>
</evidence>
<accession>A0A4C1U2U6</accession>
<gene>
    <name evidence="1" type="ORF">EVAR_78842_1</name>
</gene>
<organism evidence="1 2">
    <name type="scientific">Eumeta variegata</name>
    <name type="common">Bagworm moth</name>
    <name type="synonym">Eumeta japonica</name>
    <dbReference type="NCBI Taxonomy" id="151549"/>
    <lineage>
        <taxon>Eukaryota</taxon>
        <taxon>Metazoa</taxon>
        <taxon>Ecdysozoa</taxon>
        <taxon>Arthropoda</taxon>
        <taxon>Hexapoda</taxon>
        <taxon>Insecta</taxon>
        <taxon>Pterygota</taxon>
        <taxon>Neoptera</taxon>
        <taxon>Endopterygota</taxon>
        <taxon>Lepidoptera</taxon>
        <taxon>Glossata</taxon>
        <taxon>Ditrysia</taxon>
        <taxon>Tineoidea</taxon>
        <taxon>Psychidae</taxon>
        <taxon>Oiketicinae</taxon>
        <taxon>Eumeta</taxon>
    </lineage>
</organism>
<dbReference type="EMBL" id="BGZK01000119">
    <property type="protein sequence ID" value="GBP20467.1"/>
    <property type="molecule type" value="Genomic_DNA"/>
</dbReference>
<dbReference type="AlphaFoldDB" id="A0A4C1U2U6"/>
<protein>
    <submittedName>
        <fullName evidence="1">Uncharacterized protein</fullName>
    </submittedName>
</protein>
<comment type="caution">
    <text evidence="1">The sequence shown here is derived from an EMBL/GenBank/DDBJ whole genome shotgun (WGS) entry which is preliminary data.</text>
</comment>
<reference evidence="1 2" key="1">
    <citation type="journal article" date="2019" name="Commun. Biol.">
        <title>The bagworm genome reveals a unique fibroin gene that provides high tensile strength.</title>
        <authorList>
            <person name="Kono N."/>
            <person name="Nakamura H."/>
            <person name="Ohtoshi R."/>
            <person name="Tomita M."/>
            <person name="Numata K."/>
            <person name="Arakawa K."/>
        </authorList>
    </citation>
    <scope>NUCLEOTIDE SEQUENCE [LARGE SCALE GENOMIC DNA]</scope>
</reference>
<proteinExistence type="predicted"/>